<comment type="caution">
    <text evidence="1">The sequence shown here is derived from an EMBL/GenBank/DDBJ whole genome shotgun (WGS) entry which is preliminary data.</text>
</comment>
<evidence type="ECO:0000313" key="1">
    <source>
        <dbReference type="EMBL" id="MEQ2216490.1"/>
    </source>
</evidence>
<protein>
    <submittedName>
        <fullName evidence="1">Uncharacterized protein</fullName>
    </submittedName>
</protein>
<dbReference type="EMBL" id="JAHRIN010070771">
    <property type="protein sequence ID" value="MEQ2216490.1"/>
    <property type="molecule type" value="Genomic_DNA"/>
</dbReference>
<proteinExistence type="predicted"/>
<sequence length="88" mass="9218">LFQPVQYGTKPEGRLAAIGNAVGQRPPTSFPPTGTLVSTISQAGQTRGRSPVTALTPTPTSHGKIFGKCVSNDGVSTVFRTPGYQYIV</sequence>
<dbReference type="Proteomes" id="UP001434883">
    <property type="component" value="Unassembled WGS sequence"/>
</dbReference>
<gene>
    <name evidence="1" type="ORF">XENOCAPTIV_017063</name>
</gene>
<keyword evidence="2" id="KW-1185">Reference proteome</keyword>
<organism evidence="1 2">
    <name type="scientific">Xenoophorus captivus</name>
    <dbReference type="NCBI Taxonomy" id="1517983"/>
    <lineage>
        <taxon>Eukaryota</taxon>
        <taxon>Metazoa</taxon>
        <taxon>Chordata</taxon>
        <taxon>Craniata</taxon>
        <taxon>Vertebrata</taxon>
        <taxon>Euteleostomi</taxon>
        <taxon>Actinopterygii</taxon>
        <taxon>Neopterygii</taxon>
        <taxon>Teleostei</taxon>
        <taxon>Neoteleostei</taxon>
        <taxon>Acanthomorphata</taxon>
        <taxon>Ovalentaria</taxon>
        <taxon>Atherinomorphae</taxon>
        <taxon>Cyprinodontiformes</taxon>
        <taxon>Goodeidae</taxon>
        <taxon>Xenoophorus</taxon>
    </lineage>
</organism>
<name>A0ABV0S7G0_9TELE</name>
<reference evidence="1 2" key="1">
    <citation type="submission" date="2021-06" db="EMBL/GenBank/DDBJ databases">
        <authorList>
            <person name="Palmer J.M."/>
        </authorList>
    </citation>
    <scope>NUCLEOTIDE SEQUENCE [LARGE SCALE GENOMIC DNA]</scope>
    <source>
        <strain evidence="1 2">XC_2019</strain>
        <tissue evidence="1">Muscle</tissue>
    </source>
</reference>
<feature type="non-terminal residue" evidence="1">
    <location>
        <position position="1"/>
    </location>
</feature>
<evidence type="ECO:0000313" key="2">
    <source>
        <dbReference type="Proteomes" id="UP001434883"/>
    </source>
</evidence>
<accession>A0ABV0S7G0</accession>